<organism evidence="2 3">
    <name type="scientific">Myceligenerans crystallogenes</name>
    <dbReference type="NCBI Taxonomy" id="316335"/>
    <lineage>
        <taxon>Bacteria</taxon>
        <taxon>Bacillati</taxon>
        <taxon>Actinomycetota</taxon>
        <taxon>Actinomycetes</taxon>
        <taxon>Micrococcales</taxon>
        <taxon>Promicromonosporaceae</taxon>
        <taxon>Myceligenerans</taxon>
    </lineage>
</organism>
<keyword evidence="3" id="KW-1185">Reference proteome</keyword>
<feature type="compositionally biased region" description="Basic and acidic residues" evidence="1">
    <location>
        <begin position="1"/>
        <end position="10"/>
    </location>
</feature>
<dbReference type="Proteomes" id="UP001501094">
    <property type="component" value="Unassembled WGS sequence"/>
</dbReference>
<dbReference type="SUPFAM" id="SSF46785">
    <property type="entry name" value="Winged helix' DNA-binding domain"/>
    <property type="match status" value="1"/>
</dbReference>
<sequence length="117" mass="12489">MSGPRPDPDQVRPYVRTGGRTRPSADVRLESLVFARQGDRLGLSADARRVLGLFDHSGGGGLSVADVAAELGLPSSITRILVADLAGRELVTVARGHDDRRPISLMERVLNGLRAHA</sequence>
<feature type="region of interest" description="Disordered" evidence="1">
    <location>
        <begin position="1"/>
        <end position="22"/>
    </location>
</feature>
<comment type="caution">
    <text evidence="2">The sequence shown here is derived from an EMBL/GenBank/DDBJ whole genome shotgun (WGS) entry which is preliminary data.</text>
</comment>
<dbReference type="RefSeq" id="WP_344100985.1">
    <property type="nucleotide sequence ID" value="NZ_BAAANL010000002.1"/>
</dbReference>
<reference evidence="3" key="1">
    <citation type="journal article" date="2019" name="Int. J. Syst. Evol. Microbiol.">
        <title>The Global Catalogue of Microorganisms (GCM) 10K type strain sequencing project: providing services to taxonomists for standard genome sequencing and annotation.</title>
        <authorList>
            <consortium name="The Broad Institute Genomics Platform"/>
            <consortium name="The Broad Institute Genome Sequencing Center for Infectious Disease"/>
            <person name="Wu L."/>
            <person name="Ma J."/>
        </authorList>
    </citation>
    <scope>NUCLEOTIDE SEQUENCE [LARGE SCALE GENOMIC DNA]</scope>
    <source>
        <strain evidence="3">JCM 14326</strain>
    </source>
</reference>
<dbReference type="PANTHER" id="PTHR36221">
    <property type="entry name" value="DUF742 DOMAIN-CONTAINING PROTEIN"/>
    <property type="match status" value="1"/>
</dbReference>
<dbReference type="PANTHER" id="PTHR36221:SF1">
    <property type="entry name" value="DUF742 DOMAIN-CONTAINING PROTEIN"/>
    <property type="match status" value="1"/>
</dbReference>
<gene>
    <name evidence="2" type="ORF">GCM10009751_14000</name>
</gene>
<dbReference type="Pfam" id="PF05331">
    <property type="entry name" value="DUF742"/>
    <property type="match status" value="1"/>
</dbReference>
<evidence type="ECO:0000313" key="3">
    <source>
        <dbReference type="Proteomes" id="UP001501094"/>
    </source>
</evidence>
<dbReference type="InterPro" id="IPR036388">
    <property type="entry name" value="WH-like_DNA-bd_sf"/>
</dbReference>
<dbReference type="EMBL" id="BAAANL010000002">
    <property type="protein sequence ID" value="GAA1857736.1"/>
    <property type="molecule type" value="Genomic_DNA"/>
</dbReference>
<name>A0ABP4ZLP6_9MICO</name>
<evidence type="ECO:0000256" key="1">
    <source>
        <dbReference type="SAM" id="MobiDB-lite"/>
    </source>
</evidence>
<accession>A0ABP4ZLP6</accession>
<proteinExistence type="predicted"/>
<evidence type="ECO:0000313" key="2">
    <source>
        <dbReference type="EMBL" id="GAA1857736.1"/>
    </source>
</evidence>
<dbReference type="Gene3D" id="1.10.10.10">
    <property type="entry name" value="Winged helix-like DNA-binding domain superfamily/Winged helix DNA-binding domain"/>
    <property type="match status" value="1"/>
</dbReference>
<dbReference type="InterPro" id="IPR007995">
    <property type="entry name" value="DUF742"/>
</dbReference>
<dbReference type="InterPro" id="IPR036390">
    <property type="entry name" value="WH_DNA-bd_sf"/>
</dbReference>
<protein>
    <submittedName>
        <fullName evidence="2">DUF742 domain-containing protein</fullName>
    </submittedName>
</protein>